<evidence type="ECO:0000256" key="5">
    <source>
        <dbReference type="SAM" id="SignalP"/>
    </source>
</evidence>
<organism evidence="7">
    <name type="scientific">uncultured Prevotella sp</name>
    <dbReference type="NCBI Taxonomy" id="159272"/>
    <lineage>
        <taxon>Bacteria</taxon>
        <taxon>Pseudomonadati</taxon>
        <taxon>Bacteroidota</taxon>
        <taxon>Bacteroidia</taxon>
        <taxon>Bacteroidales</taxon>
        <taxon>Prevotellaceae</taxon>
        <taxon>Prevotella</taxon>
        <taxon>environmental samples</taxon>
    </lineage>
</organism>
<evidence type="ECO:0000256" key="1">
    <source>
        <dbReference type="ARBA" id="ARBA00008834"/>
    </source>
</evidence>
<dbReference type="Pfam" id="PF12708">
    <property type="entry name" value="Pect-lyase_RHGA_epim"/>
    <property type="match status" value="1"/>
</dbReference>
<dbReference type="GO" id="GO:0004650">
    <property type="term" value="F:polygalacturonase activity"/>
    <property type="evidence" value="ECO:0007669"/>
    <property type="project" value="InterPro"/>
</dbReference>
<dbReference type="PANTHER" id="PTHR31339:SF9">
    <property type="entry name" value="PLASMIN AND FIBRONECTIN-BINDING PROTEIN A"/>
    <property type="match status" value="1"/>
</dbReference>
<dbReference type="Gene3D" id="2.160.20.10">
    <property type="entry name" value="Single-stranded right-handed beta-helix, Pectin lyase-like"/>
    <property type="match status" value="1"/>
</dbReference>
<dbReference type="Pfam" id="PF00295">
    <property type="entry name" value="Glyco_hydro_28"/>
    <property type="match status" value="1"/>
</dbReference>
<dbReference type="InterPro" id="IPR012334">
    <property type="entry name" value="Pectin_lyas_fold"/>
</dbReference>
<dbReference type="PANTHER" id="PTHR31339">
    <property type="entry name" value="PECTIN LYASE-RELATED"/>
    <property type="match status" value="1"/>
</dbReference>
<gene>
    <name evidence="7" type="ORF">Prevot485_0050</name>
</gene>
<evidence type="ECO:0000259" key="6">
    <source>
        <dbReference type="Pfam" id="PF12708"/>
    </source>
</evidence>
<comment type="similarity">
    <text evidence="1 4">Belongs to the glycosyl hydrolase 28 family.</text>
</comment>
<keyword evidence="3 4" id="KW-0326">Glycosidase</keyword>
<dbReference type="InterPro" id="IPR024535">
    <property type="entry name" value="RHGA/B-epi-like_pectate_lyase"/>
</dbReference>
<evidence type="ECO:0000313" key="7">
    <source>
        <dbReference type="EMBL" id="QIM09906.1"/>
    </source>
</evidence>
<feature type="chain" id="PRO_5026053200" evidence="5">
    <location>
        <begin position="21"/>
        <end position="462"/>
    </location>
</feature>
<dbReference type="InterPro" id="IPR051801">
    <property type="entry name" value="GH28_Enzymes"/>
</dbReference>
<feature type="signal peptide" evidence="5">
    <location>
        <begin position="1"/>
        <end position="20"/>
    </location>
</feature>
<feature type="domain" description="Rhamnogalacturonase A/B/Epimerase-like pectate lyase" evidence="6">
    <location>
        <begin position="56"/>
        <end position="108"/>
    </location>
</feature>
<reference evidence="7" key="1">
    <citation type="journal article" date="2020" name="J. ISSAAS">
        <title>Lactobacilli and other gastrointestinal microbiota of Peromyscus leucopus, reservoir host for agents of Lyme disease and other zoonoses in North America.</title>
        <authorList>
            <person name="Milovic A."/>
            <person name="Bassam K."/>
            <person name="Shao H."/>
            <person name="Chatzistamou I."/>
            <person name="Tufts D.M."/>
            <person name="Diuk-Wasser M."/>
            <person name="Barbour A.G."/>
        </authorList>
    </citation>
    <scope>NUCLEOTIDE SEQUENCE</scope>
    <source>
        <strain evidence="7">LL70</strain>
    </source>
</reference>
<proteinExistence type="inferred from homology"/>
<evidence type="ECO:0000256" key="3">
    <source>
        <dbReference type="ARBA" id="ARBA00023295"/>
    </source>
</evidence>
<dbReference type="InterPro" id="IPR000743">
    <property type="entry name" value="Glyco_hydro_28"/>
</dbReference>
<keyword evidence="5" id="KW-0732">Signal</keyword>
<dbReference type="AlphaFoldDB" id="A0A6G8F101"/>
<dbReference type="SUPFAM" id="SSF51126">
    <property type="entry name" value="Pectin lyase-like"/>
    <property type="match status" value="1"/>
</dbReference>
<name>A0A6G8F101_9BACT</name>
<dbReference type="EMBL" id="MN990733">
    <property type="protein sequence ID" value="QIM09906.1"/>
    <property type="molecule type" value="Genomic_DNA"/>
</dbReference>
<keyword evidence="2 4" id="KW-0378">Hydrolase</keyword>
<dbReference type="InterPro" id="IPR011050">
    <property type="entry name" value="Pectin_lyase_fold/virulence"/>
</dbReference>
<protein>
    <submittedName>
        <fullName evidence="7">Polygalacturonase</fullName>
    </submittedName>
</protein>
<sequence>MTKKLSILCAVICTLLSLSASGTKKQEAKYVTHTVSAPFAMEPIKEYVFPEKRFPITKYGAKPGGEYSNTKAIDKAIKACNKAGGGTVVVPKGEWLTGPIHFMSNVNLHLDEGAVLVFSDNYMEYLPAVQTSWEGLECFNYSPLVYAFQCENIAITGTGKLQPRIKGWSPWFKRPKEHLEASKQLYTWGATDVPVEQRQMAVGKNNMRPHLIHFNRCRNILLDGFRINGSPFWTIHLFLCDGGIARNLNVYAHNHNNDGIDLEMTRNVLVENCSFDQGDDAIVIKSGRNRDAWRVNQPTENVVIRNCKVVKGHCFLGIGSEMSGGVRNIYMENCEATDSVFRMMYLKTNHRRGGFIHHVYMKNCKGTCAGRMFEIDTDVLYQWKDLVPTYETRITPIHDIYMEDCEMKRADAIYEIKGDARKPVHDIYLKNLKVGLVRKFINKSSNTFNVRTENVTYDKTGF</sequence>
<evidence type="ECO:0000256" key="2">
    <source>
        <dbReference type="ARBA" id="ARBA00022801"/>
    </source>
</evidence>
<accession>A0A6G8F101</accession>
<evidence type="ECO:0000256" key="4">
    <source>
        <dbReference type="RuleBase" id="RU361169"/>
    </source>
</evidence>
<dbReference type="GO" id="GO:0005975">
    <property type="term" value="P:carbohydrate metabolic process"/>
    <property type="evidence" value="ECO:0007669"/>
    <property type="project" value="InterPro"/>
</dbReference>